<dbReference type="InterPro" id="IPR051532">
    <property type="entry name" value="Ester_Hydrolysis_Enzymes"/>
</dbReference>
<feature type="signal peptide" evidence="1">
    <location>
        <begin position="1"/>
        <end position="20"/>
    </location>
</feature>
<dbReference type="Pfam" id="PF13472">
    <property type="entry name" value="Lipase_GDSL_2"/>
    <property type="match status" value="1"/>
</dbReference>
<dbReference type="RefSeq" id="WP_081560357.1">
    <property type="nucleotide sequence ID" value="NZ_JAMXEE010000006.1"/>
</dbReference>
<dbReference type="PANTHER" id="PTHR30383">
    <property type="entry name" value="THIOESTERASE 1/PROTEASE 1/LYSOPHOSPHOLIPASE L1"/>
    <property type="match status" value="1"/>
</dbReference>
<dbReference type="InterPro" id="IPR036514">
    <property type="entry name" value="SGNH_hydro_sf"/>
</dbReference>
<dbReference type="EMBL" id="LNTC01000014">
    <property type="protein sequence ID" value="OQR42020.1"/>
    <property type="molecule type" value="Genomic_DNA"/>
</dbReference>
<gene>
    <name evidence="3" type="ORF">AS859_02145</name>
</gene>
<dbReference type="Proteomes" id="UP000192599">
    <property type="component" value="Unassembled WGS sequence"/>
</dbReference>
<comment type="caution">
    <text evidence="3">The sequence shown here is derived from an EMBL/GenBank/DDBJ whole genome shotgun (WGS) entry which is preliminary data.</text>
</comment>
<accession>A0A1V9VD94</accession>
<reference evidence="3 4" key="1">
    <citation type="submission" date="2017-04" db="EMBL/GenBank/DDBJ databases">
        <title>Accumulation and expression of multiple antibiotic resistance genes in Arcobacter cryaerophilus that thrives in sewage.</title>
        <authorList>
            <person name="Millar J.A."/>
            <person name="Raghavan R."/>
        </authorList>
    </citation>
    <scope>NUCLEOTIDE SEQUENCE [LARGE SCALE GENOMIC DNA]</scope>
    <source>
        <strain evidence="3 4">AZT-1</strain>
    </source>
</reference>
<dbReference type="Gene3D" id="3.40.50.1110">
    <property type="entry name" value="SGNH hydrolase"/>
    <property type="match status" value="1"/>
</dbReference>
<dbReference type="PANTHER" id="PTHR30383:SF5">
    <property type="entry name" value="SGNH HYDROLASE-TYPE ESTERASE DOMAIN-CONTAINING PROTEIN"/>
    <property type="match status" value="1"/>
</dbReference>
<evidence type="ECO:0000313" key="3">
    <source>
        <dbReference type="EMBL" id="OQR42020.1"/>
    </source>
</evidence>
<evidence type="ECO:0000259" key="2">
    <source>
        <dbReference type="Pfam" id="PF13472"/>
    </source>
</evidence>
<dbReference type="InterPro" id="IPR013830">
    <property type="entry name" value="SGNH_hydro"/>
</dbReference>
<evidence type="ECO:0000313" key="4">
    <source>
        <dbReference type="Proteomes" id="UP000192599"/>
    </source>
</evidence>
<proteinExistence type="predicted"/>
<dbReference type="SUPFAM" id="SSF52266">
    <property type="entry name" value="SGNH hydrolase"/>
    <property type="match status" value="1"/>
</dbReference>
<feature type="chain" id="PRO_5012009022" evidence="1">
    <location>
        <begin position="21"/>
        <end position="218"/>
    </location>
</feature>
<evidence type="ECO:0000256" key="1">
    <source>
        <dbReference type="SAM" id="SignalP"/>
    </source>
</evidence>
<dbReference type="GO" id="GO:0004622">
    <property type="term" value="F:phosphatidylcholine lysophospholipase activity"/>
    <property type="evidence" value="ECO:0007669"/>
    <property type="project" value="TreeGrafter"/>
</dbReference>
<feature type="domain" description="SGNH hydrolase-type esterase" evidence="2">
    <location>
        <begin position="58"/>
        <end position="208"/>
    </location>
</feature>
<organism evidence="3 4">
    <name type="scientific">Aliarcobacter cryaerophilus</name>
    <dbReference type="NCBI Taxonomy" id="28198"/>
    <lineage>
        <taxon>Bacteria</taxon>
        <taxon>Pseudomonadati</taxon>
        <taxon>Campylobacterota</taxon>
        <taxon>Epsilonproteobacteria</taxon>
        <taxon>Campylobacterales</taxon>
        <taxon>Arcobacteraceae</taxon>
        <taxon>Aliarcobacter</taxon>
    </lineage>
</organism>
<name>A0A1V9VD94_9BACT</name>
<sequence length="218" mass="25525">MKSKLLITFFIGIFFVTSSADEVKKSEEWKIQNDPYYKHKVSQFEMLKDRNNIEIMMLGDSITDEGEWSELWGKVVQNRGISGDTTTGVLDRLYTLNPNTKRVFIMIGVNDIMRGVSEDIVFENYKKILKFFQDKNIEVIIQSTLYIGESRKQNFNVKIEKLNQNLEEFAKSNKIVFINLNPIFAPQKTLLKSFTKDDLHLNADAYKLWIETLKKLKY</sequence>
<dbReference type="AlphaFoldDB" id="A0A1V9VD94"/>
<protein>
    <submittedName>
        <fullName evidence="3">Lipolytic protein</fullName>
    </submittedName>
</protein>
<keyword evidence="1" id="KW-0732">Signal</keyword>